<protein>
    <submittedName>
        <fullName evidence="1">Uncharacterized protein</fullName>
    </submittedName>
</protein>
<organism evidence="1 2">
    <name type="scientific">Botryobasidium botryosum (strain FD-172 SS1)</name>
    <dbReference type="NCBI Taxonomy" id="930990"/>
    <lineage>
        <taxon>Eukaryota</taxon>
        <taxon>Fungi</taxon>
        <taxon>Dikarya</taxon>
        <taxon>Basidiomycota</taxon>
        <taxon>Agaricomycotina</taxon>
        <taxon>Agaricomycetes</taxon>
        <taxon>Cantharellales</taxon>
        <taxon>Botryobasidiaceae</taxon>
        <taxon>Botryobasidium</taxon>
    </lineage>
</organism>
<dbReference type="Proteomes" id="UP000027195">
    <property type="component" value="Unassembled WGS sequence"/>
</dbReference>
<dbReference type="HOGENOM" id="CLU_1440833_0_0_1"/>
<gene>
    <name evidence="1" type="ORF">BOTBODRAFT_189451</name>
</gene>
<proteinExistence type="predicted"/>
<evidence type="ECO:0000313" key="1">
    <source>
        <dbReference type="EMBL" id="KDQ12200.1"/>
    </source>
</evidence>
<reference evidence="2" key="1">
    <citation type="journal article" date="2014" name="Proc. Natl. Acad. Sci. U.S.A.">
        <title>Extensive sampling of basidiomycete genomes demonstrates inadequacy of the white-rot/brown-rot paradigm for wood decay fungi.</title>
        <authorList>
            <person name="Riley R."/>
            <person name="Salamov A.A."/>
            <person name="Brown D.W."/>
            <person name="Nagy L.G."/>
            <person name="Floudas D."/>
            <person name="Held B.W."/>
            <person name="Levasseur A."/>
            <person name="Lombard V."/>
            <person name="Morin E."/>
            <person name="Otillar R."/>
            <person name="Lindquist E.A."/>
            <person name="Sun H."/>
            <person name="LaButti K.M."/>
            <person name="Schmutz J."/>
            <person name="Jabbour D."/>
            <person name="Luo H."/>
            <person name="Baker S.E."/>
            <person name="Pisabarro A.G."/>
            <person name="Walton J.D."/>
            <person name="Blanchette R.A."/>
            <person name="Henrissat B."/>
            <person name="Martin F."/>
            <person name="Cullen D."/>
            <person name="Hibbett D.S."/>
            <person name="Grigoriev I.V."/>
        </authorList>
    </citation>
    <scope>NUCLEOTIDE SEQUENCE [LARGE SCALE GENOMIC DNA]</scope>
    <source>
        <strain evidence="2">FD-172 SS1</strain>
    </source>
</reference>
<accession>A0A067MBY3</accession>
<evidence type="ECO:0000313" key="2">
    <source>
        <dbReference type="Proteomes" id="UP000027195"/>
    </source>
</evidence>
<sequence length="188" mass="21375">MLPIPRPYIPRKLEYEYNEHYFNEGIVTSLRRSLDRDAHVSFLWYGVFIHYFPCDEGYGIMPEYSDVGNHRIHFYTMFDALTFTSAFIAGLATNTATFEQLLGAFKDFLCGKAAANASRQAVGFLAVGKEVRLYHCKPVNGLLSVKQMPIDVEKFTTWQGRALHSLSAEDIAEVHDAMVLCKNMSQSF</sequence>
<keyword evidence="2" id="KW-1185">Reference proteome</keyword>
<dbReference type="EMBL" id="KL198052">
    <property type="protein sequence ID" value="KDQ12200.1"/>
    <property type="molecule type" value="Genomic_DNA"/>
</dbReference>
<dbReference type="AlphaFoldDB" id="A0A067MBY3"/>
<dbReference type="InParanoid" id="A0A067MBY3"/>
<name>A0A067MBY3_BOTB1</name>